<evidence type="ECO:0000256" key="1">
    <source>
        <dbReference type="SAM" id="Phobius"/>
    </source>
</evidence>
<reference evidence="2 3" key="1">
    <citation type="submission" date="2017-05" db="EMBL/GenBank/DDBJ databases">
        <authorList>
            <person name="Varghese N."/>
            <person name="Submissions S."/>
        </authorList>
    </citation>
    <scope>NUCLEOTIDE SEQUENCE [LARGE SCALE GENOMIC DNA]</scope>
    <source>
        <strain evidence="2 3">DSM 19036</strain>
    </source>
</reference>
<sequence length="144" mass="17150">MIYNKYSYSIVLLIISLLIAGCSINRYKNNLKVGKWIETHDIEGITYKRVEFYKRGKEKGTWKVYAGKTLERKEKYKRDTCYTTIYYPNGTLSSKGKSIIRKEDDDSLHWFYTGDWKYFNKAGKLEFTRNYVNGMETMEIEVKK</sequence>
<gene>
    <name evidence="2" type="ORF">SAMN06265348_1252</name>
</gene>
<dbReference type="AlphaFoldDB" id="A0A521FUA5"/>
<proteinExistence type="predicted"/>
<dbReference type="Proteomes" id="UP000320300">
    <property type="component" value="Unassembled WGS sequence"/>
</dbReference>
<protein>
    <recommendedName>
        <fullName evidence="4">MORN repeat variant</fullName>
    </recommendedName>
</protein>
<feature type="transmembrane region" description="Helical" evidence="1">
    <location>
        <begin position="6"/>
        <end position="25"/>
    </location>
</feature>
<evidence type="ECO:0008006" key="4">
    <source>
        <dbReference type="Google" id="ProtNLM"/>
    </source>
</evidence>
<dbReference type="EMBL" id="FXTN01000025">
    <property type="protein sequence ID" value="SMO99692.1"/>
    <property type="molecule type" value="Genomic_DNA"/>
</dbReference>
<dbReference type="Gene3D" id="3.90.930.1">
    <property type="match status" value="1"/>
</dbReference>
<organism evidence="2 3">
    <name type="scientific">Pedobacter westerhofensis</name>
    <dbReference type="NCBI Taxonomy" id="425512"/>
    <lineage>
        <taxon>Bacteria</taxon>
        <taxon>Pseudomonadati</taxon>
        <taxon>Bacteroidota</taxon>
        <taxon>Sphingobacteriia</taxon>
        <taxon>Sphingobacteriales</taxon>
        <taxon>Sphingobacteriaceae</taxon>
        <taxon>Pedobacter</taxon>
    </lineage>
</organism>
<keyword evidence="1" id="KW-1133">Transmembrane helix</keyword>
<keyword evidence="3" id="KW-1185">Reference proteome</keyword>
<dbReference type="OrthoDB" id="8536728at2"/>
<accession>A0A521FUA5</accession>
<name>A0A521FUA5_9SPHI</name>
<evidence type="ECO:0000313" key="3">
    <source>
        <dbReference type="Proteomes" id="UP000320300"/>
    </source>
</evidence>
<keyword evidence="1" id="KW-0812">Transmembrane</keyword>
<dbReference type="PROSITE" id="PS51257">
    <property type="entry name" value="PROKAR_LIPOPROTEIN"/>
    <property type="match status" value="1"/>
</dbReference>
<dbReference type="RefSeq" id="WP_142531354.1">
    <property type="nucleotide sequence ID" value="NZ_CBCSJO010000022.1"/>
</dbReference>
<evidence type="ECO:0000313" key="2">
    <source>
        <dbReference type="EMBL" id="SMO99692.1"/>
    </source>
</evidence>
<keyword evidence="1" id="KW-0472">Membrane</keyword>